<evidence type="ECO:0000256" key="1">
    <source>
        <dbReference type="SAM" id="Phobius"/>
    </source>
</evidence>
<evidence type="ECO:0000313" key="2">
    <source>
        <dbReference type="EMBL" id="CAB5220327.1"/>
    </source>
</evidence>
<name>A0A6J7WRH6_9CAUD</name>
<reference evidence="2" key="1">
    <citation type="submission" date="2020-05" db="EMBL/GenBank/DDBJ databases">
        <authorList>
            <person name="Chiriac C."/>
            <person name="Salcher M."/>
            <person name="Ghai R."/>
            <person name="Kavagutti S V."/>
        </authorList>
    </citation>
    <scope>NUCLEOTIDE SEQUENCE</scope>
</reference>
<keyword evidence="1" id="KW-0472">Membrane</keyword>
<proteinExistence type="predicted"/>
<sequence length="70" mass="8155">MSINQDTEHSTRLFDKLIRLITFKPNGKDMMDLTVAGLSVVVAIGFRHWSMGLFTMYTYFMGRWASYLKD</sequence>
<keyword evidence="1" id="KW-1133">Transmembrane helix</keyword>
<dbReference type="EMBL" id="LR798283">
    <property type="protein sequence ID" value="CAB5220327.1"/>
    <property type="molecule type" value="Genomic_DNA"/>
</dbReference>
<protein>
    <submittedName>
        <fullName evidence="2">Uncharacterized protein</fullName>
    </submittedName>
</protein>
<keyword evidence="1" id="KW-0812">Transmembrane</keyword>
<gene>
    <name evidence="2" type="ORF">UFOVP238_26</name>
</gene>
<feature type="transmembrane region" description="Helical" evidence="1">
    <location>
        <begin position="35"/>
        <end position="60"/>
    </location>
</feature>
<organism evidence="2">
    <name type="scientific">uncultured Caudovirales phage</name>
    <dbReference type="NCBI Taxonomy" id="2100421"/>
    <lineage>
        <taxon>Viruses</taxon>
        <taxon>Duplodnaviria</taxon>
        <taxon>Heunggongvirae</taxon>
        <taxon>Uroviricota</taxon>
        <taxon>Caudoviricetes</taxon>
        <taxon>Peduoviridae</taxon>
        <taxon>Maltschvirus</taxon>
        <taxon>Maltschvirus maltsch</taxon>
    </lineage>
</organism>
<accession>A0A6J7WRH6</accession>